<dbReference type="FunFam" id="2.60.120.430:FF:000007">
    <property type="entry name" value="FERONIA receptor-like kinase"/>
    <property type="match status" value="1"/>
</dbReference>
<dbReference type="PANTHER" id="PTHR34590:SF5">
    <property type="entry name" value="OS04G0586500 PROTEIN"/>
    <property type="match status" value="1"/>
</dbReference>
<evidence type="ECO:0000256" key="2">
    <source>
        <dbReference type="ARBA" id="ARBA00022527"/>
    </source>
</evidence>
<protein>
    <recommendedName>
        <fullName evidence="7">Malectin-like domain-containing protein</fullName>
    </recommendedName>
</protein>
<dbReference type="Gene3D" id="2.60.120.430">
    <property type="entry name" value="Galactose-binding lectin"/>
    <property type="match status" value="1"/>
</dbReference>
<evidence type="ECO:0000313" key="9">
    <source>
        <dbReference type="Proteomes" id="UP000823749"/>
    </source>
</evidence>
<dbReference type="GO" id="GO:0004674">
    <property type="term" value="F:protein serine/threonine kinase activity"/>
    <property type="evidence" value="ECO:0007669"/>
    <property type="project" value="UniProtKB-KW"/>
</dbReference>
<dbReference type="GO" id="GO:0016020">
    <property type="term" value="C:membrane"/>
    <property type="evidence" value="ECO:0007669"/>
    <property type="project" value="UniProtKB-SubCell"/>
</dbReference>
<keyword evidence="5" id="KW-0067">ATP-binding</keyword>
<evidence type="ECO:0000256" key="5">
    <source>
        <dbReference type="ARBA" id="ARBA00022840"/>
    </source>
</evidence>
<evidence type="ECO:0000256" key="4">
    <source>
        <dbReference type="ARBA" id="ARBA00022741"/>
    </source>
</evidence>
<keyword evidence="4" id="KW-0547">Nucleotide-binding</keyword>
<feature type="domain" description="Malectin-like" evidence="7">
    <location>
        <begin position="3"/>
        <end position="148"/>
    </location>
</feature>
<keyword evidence="6" id="KW-0325">Glycoprotein</keyword>
<dbReference type="GO" id="GO:0005524">
    <property type="term" value="F:ATP binding"/>
    <property type="evidence" value="ECO:0007669"/>
    <property type="project" value="UniProtKB-KW"/>
</dbReference>
<keyword evidence="2" id="KW-0723">Serine/threonine-protein kinase</keyword>
<keyword evidence="3" id="KW-0808">Transferase</keyword>
<evidence type="ECO:0000256" key="6">
    <source>
        <dbReference type="ARBA" id="ARBA00023180"/>
    </source>
</evidence>
<reference evidence="8" key="1">
    <citation type="submission" date="2020-08" db="EMBL/GenBank/DDBJ databases">
        <title>Plant Genome Project.</title>
        <authorList>
            <person name="Zhang R.-G."/>
        </authorList>
    </citation>
    <scope>NUCLEOTIDE SEQUENCE</scope>
    <source>
        <strain evidence="8">WSP0</strain>
        <tissue evidence="8">Leaf</tissue>
    </source>
</reference>
<proteinExistence type="predicted"/>
<dbReference type="AlphaFoldDB" id="A0AAV6IJR4"/>
<evidence type="ECO:0000256" key="3">
    <source>
        <dbReference type="ARBA" id="ARBA00022679"/>
    </source>
</evidence>
<dbReference type="InterPro" id="IPR024788">
    <property type="entry name" value="Malectin-like_Carb-bd_dom"/>
</dbReference>
<organism evidence="8 9">
    <name type="scientific">Rhododendron griersonianum</name>
    <dbReference type="NCBI Taxonomy" id="479676"/>
    <lineage>
        <taxon>Eukaryota</taxon>
        <taxon>Viridiplantae</taxon>
        <taxon>Streptophyta</taxon>
        <taxon>Embryophyta</taxon>
        <taxon>Tracheophyta</taxon>
        <taxon>Spermatophyta</taxon>
        <taxon>Magnoliopsida</taxon>
        <taxon>eudicotyledons</taxon>
        <taxon>Gunneridae</taxon>
        <taxon>Pentapetalae</taxon>
        <taxon>asterids</taxon>
        <taxon>Ericales</taxon>
        <taxon>Ericaceae</taxon>
        <taxon>Ericoideae</taxon>
        <taxon>Rhodoreae</taxon>
        <taxon>Rhododendron</taxon>
    </lineage>
</organism>
<name>A0AAV6IJR4_9ERIC</name>
<dbReference type="Proteomes" id="UP000823749">
    <property type="component" value="Chromosome 10"/>
</dbReference>
<sequence>MFREWYKDLKYLLEKSSIQPVTTTIPIKYLSIPPYTAPQKVYQTSWSMAPDKKTSNTQFNFTRRLPVDLGFRYLLRLHFCELEYGIKESGQMEFSIFVNEQVVVAKGYLVEWSGGNGIAIYKDYVVMMEGDRTEGKHDLLIVLHPHNHEWTKPTYATLKGIEVQRKRYLINCQSVQNSSPLGKAQNW</sequence>
<dbReference type="InterPro" id="IPR045272">
    <property type="entry name" value="ANXUR1/2-like"/>
</dbReference>
<keyword evidence="9" id="KW-1185">Reference proteome</keyword>
<evidence type="ECO:0000313" key="8">
    <source>
        <dbReference type="EMBL" id="KAG5528926.1"/>
    </source>
</evidence>
<evidence type="ECO:0000259" key="7">
    <source>
        <dbReference type="Pfam" id="PF12819"/>
    </source>
</evidence>
<dbReference type="PANTHER" id="PTHR34590">
    <property type="entry name" value="OS03G0124300 PROTEIN-RELATED"/>
    <property type="match status" value="1"/>
</dbReference>
<dbReference type="GO" id="GO:0004714">
    <property type="term" value="F:transmembrane receptor protein tyrosine kinase activity"/>
    <property type="evidence" value="ECO:0007669"/>
    <property type="project" value="InterPro"/>
</dbReference>
<accession>A0AAV6IJR4</accession>
<comment type="subcellular location">
    <subcellularLocation>
        <location evidence="1">Membrane</location>
        <topology evidence="1">Single-pass type I membrane protein</topology>
    </subcellularLocation>
</comment>
<gene>
    <name evidence="8" type="ORF">RHGRI_029549</name>
</gene>
<comment type="caution">
    <text evidence="8">The sequence shown here is derived from an EMBL/GenBank/DDBJ whole genome shotgun (WGS) entry which is preliminary data.</text>
</comment>
<dbReference type="EMBL" id="JACTNZ010000010">
    <property type="protein sequence ID" value="KAG5528926.1"/>
    <property type="molecule type" value="Genomic_DNA"/>
</dbReference>
<dbReference type="Pfam" id="PF12819">
    <property type="entry name" value="Malectin_like"/>
    <property type="match status" value="1"/>
</dbReference>
<keyword evidence="2" id="KW-0418">Kinase</keyword>
<evidence type="ECO:0000256" key="1">
    <source>
        <dbReference type="ARBA" id="ARBA00004479"/>
    </source>
</evidence>